<gene>
    <name evidence="1" type="ORF">A2774_00905</name>
</gene>
<dbReference type="Proteomes" id="UP000177208">
    <property type="component" value="Unassembled WGS sequence"/>
</dbReference>
<comment type="caution">
    <text evidence="1">The sequence shown here is derived from an EMBL/GenBank/DDBJ whole genome shotgun (WGS) entry which is preliminary data.</text>
</comment>
<accession>A0A1F7GGA4</accession>
<evidence type="ECO:0000313" key="2">
    <source>
        <dbReference type="Proteomes" id="UP000177208"/>
    </source>
</evidence>
<proteinExistence type="predicted"/>
<evidence type="ECO:0000313" key="1">
    <source>
        <dbReference type="EMBL" id="OGK17532.1"/>
    </source>
</evidence>
<dbReference type="AlphaFoldDB" id="A0A1F7GGA4"/>
<name>A0A1F7GGA4_9BACT</name>
<sequence>MSATLDAPVWHKKHPDLASDRPMPPQMINGSIDYVCFQTNFNNYTTELRRFIEAIPKDKVQSSEEDTFNRETFAAHLTIMKMYFKELYEYPEFRQLLDGKPLEFLYMLVDLHDFTRYVINGEYPLDYTERVSDAVEQRIMTEMFGKEVAKDFIPYFHTFRWMIGEVEPPNPDTASNPEKIALILKLIDVVSKGSDGKLIDPDTIFNKGMSHDRWIDYQTEKKRFPLKAFARDKKHVRTIWEISADEYKKRDRDITNSGRYLTEKLTGVQFGNIYQRVREQTIELHLFNH</sequence>
<protein>
    <submittedName>
        <fullName evidence="1">Uncharacterized protein</fullName>
    </submittedName>
</protein>
<dbReference type="EMBL" id="MFZG01000005">
    <property type="protein sequence ID" value="OGK17532.1"/>
    <property type="molecule type" value="Genomic_DNA"/>
</dbReference>
<organism evidence="1 2">
    <name type="scientific">Candidatus Roizmanbacteria bacterium RIFCSPHIGHO2_01_FULL_39_12c</name>
    <dbReference type="NCBI Taxonomy" id="1802031"/>
    <lineage>
        <taxon>Bacteria</taxon>
        <taxon>Candidatus Roizmaniibacteriota</taxon>
    </lineage>
</organism>
<reference evidence="1 2" key="1">
    <citation type="journal article" date="2016" name="Nat. Commun.">
        <title>Thousands of microbial genomes shed light on interconnected biogeochemical processes in an aquifer system.</title>
        <authorList>
            <person name="Anantharaman K."/>
            <person name="Brown C.T."/>
            <person name="Hug L.A."/>
            <person name="Sharon I."/>
            <person name="Castelle C.J."/>
            <person name="Probst A.J."/>
            <person name="Thomas B.C."/>
            <person name="Singh A."/>
            <person name="Wilkins M.J."/>
            <person name="Karaoz U."/>
            <person name="Brodie E.L."/>
            <person name="Williams K.H."/>
            <person name="Hubbard S.S."/>
            <person name="Banfield J.F."/>
        </authorList>
    </citation>
    <scope>NUCLEOTIDE SEQUENCE [LARGE SCALE GENOMIC DNA]</scope>
</reference>